<evidence type="ECO:0000313" key="2">
    <source>
        <dbReference type="EMBL" id="KAJ3480474.1"/>
    </source>
</evidence>
<evidence type="ECO:0000313" key="3">
    <source>
        <dbReference type="Proteomes" id="UP001212997"/>
    </source>
</evidence>
<dbReference type="AlphaFoldDB" id="A0AAD5YGE0"/>
<gene>
    <name evidence="2" type="ORF">NLI96_g8334</name>
</gene>
<organism evidence="2 3">
    <name type="scientific">Meripilus lineatus</name>
    <dbReference type="NCBI Taxonomy" id="2056292"/>
    <lineage>
        <taxon>Eukaryota</taxon>
        <taxon>Fungi</taxon>
        <taxon>Dikarya</taxon>
        <taxon>Basidiomycota</taxon>
        <taxon>Agaricomycotina</taxon>
        <taxon>Agaricomycetes</taxon>
        <taxon>Polyporales</taxon>
        <taxon>Meripilaceae</taxon>
        <taxon>Meripilus</taxon>
    </lineage>
</organism>
<dbReference type="EMBL" id="JANAWD010000373">
    <property type="protein sequence ID" value="KAJ3480474.1"/>
    <property type="molecule type" value="Genomic_DNA"/>
</dbReference>
<feature type="signal peptide" evidence="1">
    <location>
        <begin position="1"/>
        <end position="20"/>
    </location>
</feature>
<reference evidence="2" key="1">
    <citation type="submission" date="2022-07" db="EMBL/GenBank/DDBJ databases">
        <title>Genome Sequence of Physisporinus lineatus.</title>
        <authorList>
            <person name="Buettner E."/>
        </authorList>
    </citation>
    <scope>NUCLEOTIDE SEQUENCE</scope>
    <source>
        <strain evidence="2">VT162</strain>
    </source>
</reference>
<evidence type="ECO:0000256" key="1">
    <source>
        <dbReference type="SAM" id="SignalP"/>
    </source>
</evidence>
<protein>
    <submittedName>
        <fullName evidence="2">Uncharacterized protein</fullName>
    </submittedName>
</protein>
<proteinExistence type="predicted"/>
<feature type="chain" id="PRO_5042180036" evidence="1">
    <location>
        <begin position="21"/>
        <end position="250"/>
    </location>
</feature>
<name>A0AAD5YGE0_9APHY</name>
<keyword evidence="1" id="KW-0732">Signal</keyword>
<keyword evidence="3" id="KW-1185">Reference proteome</keyword>
<sequence>MRFTTAIVLAFIATASTVEAVRKPSRLESLSMVSSGARMQKLYGSTLGGRDYDLSARDDIELIAREPRGGRKLEHLTNGFGALTGAAQLYQNLKSRDDFELVAREPRVRIGNKLQHLNDGIGAVNGAVELYKNVRGREYDDLYELVAREPRVRSGRLERLKPWKKSGTFAPHVNLIGIGNKLEHLNNGFGAVNGAVELYKNLKGRDAELYAREPRVRIGNKLEHLNNGFGAVNGAVSLYKNLKGRDEVQL</sequence>
<dbReference type="Proteomes" id="UP001212997">
    <property type="component" value="Unassembled WGS sequence"/>
</dbReference>
<comment type="caution">
    <text evidence="2">The sequence shown here is derived from an EMBL/GenBank/DDBJ whole genome shotgun (WGS) entry which is preliminary data.</text>
</comment>
<accession>A0AAD5YGE0</accession>